<gene>
    <name evidence="6" type="ORF">ACE5LO_06785</name>
</gene>
<evidence type="ECO:0000259" key="5">
    <source>
        <dbReference type="PROSITE" id="PS01124"/>
    </source>
</evidence>
<dbReference type="PROSITE" id="PS01124">
    <property type="entry name" value="HTH_ARAC_FAMILY_2"/>
    <property type="match status" value="1"/>
</dbReference>
<dbReference type="PANTHER" id="PTHR46796">
    <property type="entry name" value="HTH-TYPE TRANSCRIPTIONAL ACTIVATOR RHAS-RELATED"/>
    <property type="match status" value="1"/>
</dbReference>
<keyword evidence="3" id="KW-0238">DNA-binding</keyword>
<dbReference type="Pfam" id="PF02311">
    <property type="entry name" value="AraC_binding"/>
    <property type="match status" value="1"/>
</dbReference>
<feature type="domain" description="HTH araC/xylS-type" evidence="5">
    <location>
        <begin position="193"/>
        <end position="297"/>
    </location>
</feature>
<dbReference type="Proteomes" id="UP001580430">
    <property type="component" value="Unassembled WGS sequence"/>
</dbReference>
<sequence>MGTSFVPPKPGSSVEEAFFPDVRTTVNLFAIHTRRVGSGWDYPAHEHTQYEINVVLDGEQHMNVEGKHYVQQAGDLMLLRPGIVHSSKSGGRPFTYFCMHFDIDDKLFLSLLARLEQELFPADGAVAMQLKPMLAKLLDLAESETGNTVARRMRMQSAVFELFAVLWEAVSSEAAVLSMGAYDRTELAHQIASRLQGIANQTFRQGTEEARHYGIDDIAGELGISVSHCSRVFRQVFGESPRTYLSRLVLHEAKLLLADPGMPVQQIAAMLGYRDIAHFSRQFKRWSGMSPSEFRQMEDVRQGEGMLQLH</sequence>
<dbReference type="Pfam" id="PF12833">
    <property type="entry name" value="HTH_18"/>
    <property type="match status" value="1"/>
</dbReference>
<name>A0ABV5BXT6_9BACL</name>
<evidence type="ECO:0000256" key="1">
    <source>
        <dbReference type="ARBA" id="ARBA00022490"/>
    </source>
</evidence>
<accession>A0ABV5BXT6</accession>
<organism evidence="6 7">
    <name type="scientific">Paenibacillus medicaginis</name>
    <dbReference type="NCBI Taxonomy" id="1470560"/>
    <lineage>
        <taxon>Bacteria</taxon>
        <taxon>Bacillati</taxon>
        <taxon>Bacillota</taxon>
        <taxon>Bacilli</taxon>
        <taxon>Bacillales</taxon>
        <taxon>Paenibacillaceae</taxon>
        <taxon>Paenibacillus</taxon>
    </lineage>
</organism>
<dbReference type="Gene3D" id="1.10.10.60">
    <property type="entry name" value="Homeodomain-like"/>
    <property type="match status" value="2"/>
</dbReference>
<dbReference type="InterPro" id="IPR009057">
    <property type="entry name" value="Homeodomain-like_sf"/>
</dbReference>
<dbReference type="InterPro" id="IPR050204">
    <property type="entry name" value="AraC_XylS_family_regulators"/>
</dbReference>
<proteinExistence type="predicted"/>
<dbReference type="Gene3D" id="2.60.120.10">
    <property type="entry name" value="Jelly Rolls"/>
    <property type="match status" value="1"/>
</dbReference>
<dbReference type="InterPro" id="IPR018060">
    <property type="entry name" value="HTH_AraC"/>
</dbReference>
<evidence type="ECO:0000256" key="2">
    <source>
        <dbReference type="ARBA" id="ARBA00023015"/>
    </source>
</evidence>
<evidence type="ECO:0000313" key="6">
    <source>
        <dbReference type="EMBL" id="MFB5760097.1"/>
    </source>
</evidence>
<dbReference type="SUPFAM" id="SSF51215">
    <property type="entry name" value="Regulatory protein AraC"/>
    <property type="match status" value="1"/>
</dbReference>
<dbReference type="SUPFAM" id="SSF46689">
    <property type="entry name" value="Homeodomain-like"/>
    <property type="match status" value="2"/>
</dbReference>
<protein>
    <submittedName>
        <fullName evidence="6">AraC family transcriptional regulator</fullName>
    </submittedName>
</protein>
<dbReference type="SMART" id="SM00342">
    <property type="entry name" value="HTH_ARAC"/>
    <property type="match status" value="1"/>
</dbReference>
<keyword evidence="1" id="KW-0963">Cytoplasm</keyword>
<dbReference type="InterPro" id="IPR014710">
    <property type="entry name" value="RmlC-like_jellyroll"/>
</dbReference>
<dbReference type="EMBL" id="JBHIRY010000004">
    <property type="protein sequence ID" value="MFB5760097.1"/>
    <property type="molecule type" value="Genomic_DNA"/>
</dbReference>
<evidence type="ECO:0000313" key="7">
    <source>
        <dbReference type="Proteomes" id="UP001580430"/>
    </source>
</evidence>
<keyword evidence="2" id="KW-0805">Transcription regulation</keyword>
<keyword evidence="4" id="KW-0804">Transcription</keyword>
<dbReference type="PRINTS" id="PR00032">
    <property type="entry name" value="HTHARAC"/>
</dbReference>
<evidence type="ECO:0000256" key="4">
    <source>
        <dbReference type="ARBA" id="ARBA00023163"/>
    </source>
</evidence>
<comment type="caution">
    <text evidence="6">The sequence shown here is derived from an EMBL/GenBank/DDBJ whole genome shotgun (WGS) entry which is preliminary data.</text>
</comment>
<evidence type="ECO:0000256" key="3">
    <source>
        <dbReference type="ARBA" id="ARBA00023125"/>
    </source>
</evidence>
<dbReference type="RefSeq" id="WP_375519261.1">
    <property type="nucleotide sequence ID" value="NZ_JBHIRY010000004.1"/>
</dbReference>
<dbReference type="PANTHER" id="PTHR46796:SF13">
    <property type="entry name" value="HTH-TYPE TRANSCRIPTIONAL ACTIVATOR RHAS"/>
    <property type="match status" value="1"/>
</dbReference>
<dbReference type="InterPro" id="IPR020449">
    <property type="entry name" value="Tscrpt_reg_AraC-type_HTH"/>
</dbReference>
<keyword evidence="7" id="KW-1185">Reference proteome</keyword>
<dbReference type="InterPro" id="IPR037923">
    <property type="entry name" value="HTH-like"/>
</dbReference>
<dbReference type="InterPro" id="IPR003313">
    <property type="entry name" value="AraC-bd"/>
</dbReference>
<reference evidence="6 7" key="1">
    <citation type="submission" date="2024-09" db="EMBL/GenBank/DDBJ databases">
        <title>Paenibacillus zeirhizospherea sp. nov., isolated from surface of the maize (Zea mays) roots in a horticulture field, Hungary.</title>
        <authorList>
            <person name="Marton D."/>
            <person name="Farkas M."/>
            <person name="Bedics A."/>
            <person name="Toth E."/>
            <person name="Tancsics A."/>
            <person name="Boka K."/>
            <person name="Marati G."/>
            <person name="Kriszt B."/>
            <person name="Cserhati M."/>
        </authorList>
    </citation>
    <scope>NUCLEOTIDE SEQUENCE [LARGE SCALE GENOMIC DNA]</scope>
    <source>
        <strain evidence="6 7">JCM 18446</strain>
    </source>
</reference>